<sequence length="861" mass="95124">MDVPFISSGAQSRAHYALVRKVEGATSRQQADQYLLAEVKSIRDRIGQPGLSLKSCKECLVILLYCYVAMTSSLLTHGELDFALPHALNLAEAGASTSDKRIGYLFCAEIMHYNHELQLMLVNTLRKDLESTSIPRICLALDLLVQSSTEDMIPAVQSRLQDILSHNSPHVRRRALLALRALANHDAELMKRVTVKVQKRLRDADPGVVGAALVVSADVARLSTDNHVQTSVNECLRLAWETHSKREKLWFLLKVTRALSTVKLSAQNLRLILDVVKYASSPLSPALLYGTFRLLTNYTSDVIVAHQASTLLGPVHDIRHLIVSSDPNEHYLFLSCLQCLEPDLWAGTQPDRPAVLEGWEVERVMKFLESSDNLIREKTLHVLHRVDAGIVGSYFAQAMQGKPSNPSVKDKNRYAIRLLEVVEILCGMNGELYARQLKDIFAVVEQDPTPERQPVLENAVEKVLLYITNASSIFRIGCATTLIAPIVEANSSFSSTLMVIIYAMASEYSGKLSIPPVDILRGLASRLASYAPSVQDACLLSMLRVAADCDEVPPEVLILVKDLAQHSRRHIHKRCEQFVALCEQRQLLIEIASRARSPSLPDFFEALTTEASPRASPVILPTSPPGSPDRSSPRPSLSVSKLRYAAYDPPQVVSRLRRPSSSQRSYSSSSRSGTYSDHGGTKSRLSVAGEDRSSVDALSRTVTAGDLALTTGDIELEMMANTRHESPASSHETPVTDQASRTDLIAFDSPFISDPLDPPPPLEAESDFETVWNSLQDSSARGWCEVALDVIVRRLQSLQYHLSVIAVNLPPFEGDFKILISSGSTFAALRLRESDDASCLWRLRCSNDELRASIKHLLSDD</sequence>
<dbReference type="SUPFAM" id="SSF48371">
    <property type="entry name" value="ARM repeat"/>
    <property type="match status" value="1"/>
</dbReference>
<comment type="subcellular location">
    <subcellularLocation>
        <location evidence="1">Endomembrane system</location>
    </subcellularLocation>
</comment>
<dbReference type="InterPro" id="IPR002553">
    <property type="entry name" value="Clathrin/coatomer_adapt-like_N"/>
</dbReference>
<evidence type="ECO:0000256" key="2">
    <source>
        <dbReference type="ARBA" id="ARBA00022448"/>
    </source>
</evidence>
<dbReference type="OrthoDB" id="29308at2759"/>
<evidence type="ECO:0000256" key="1">
    <source>
        <dbReference type="ARBA" id="ARBA00004308"/>
    </source>
</evidence>
<evidence type="ECO:0000313" key="8">
    <source>
        <dbReference type="Proteomes" id="UP000054166"/>
    </source>
</evidence>
<dbReference type="InterPro" id="IPR011989">
    <property type="entry name" value="ARM-like"/>
</dbReference>
<dbReference type="Proteomes" id="UP000054166">
    <property type="component" value="Unassembled WGS sequence"/>
</dbReference>
<dbReference type="AlphaFoldDB" id="A0A0C3GJY7"/>
<feature type="region of interest" description="Disordered" evidence="5">
    <location>
        <begin position="614"/>
        <end position="696"/>
    </location>
</feature>
<dbReference type="HOGENOM" id="CLU_016899_0_0_1"/>
<dbReference type="GO" id="GO:0016192">
    <property type="term" value="P:vesicle-mediated transport"/>
    <property type="evidence" value="ECO:0007669"/>
    <property type="project" value="InterPro"/>
</dbReference>
<reference evidence="7 8" key="1">
    <citation type="submission" date="2014-04" db="EMBL/GenBank/DDBJ databases">
        <authorList>
            <consortium name="DOE Joint Genome Institute"/>
            <person name="Kuo A."/>
            <person name="Tarkka M."/>
            <person name="Buscot F."/>
            <person name="Kohler A."/>
            <person name="Nagy L.G."/>
            <person name="Floudas D."/>
            <person name="Copeland A."/>
            <person name="Barry K.W."/>
            <person name="Cichocki N."/>
            <person name="Veneault-Fourrey C."/>
            <person name="LaButti K."/>
            <person name="Lindquist E.A."/>
            <person name="Lipzen A."/>
            <person name="Lundell T."/>
            <person name="Morin E."/>
            <person name="Murat C."/>
            <person name="Sun H."/>
            <person name="Tunlid A."/>
            <person name="Henrissat B."/>
            <person name="Grigoriev I.V."/>
            <person name="Hibbett D.S."/>
            <person name="Martin F."/>
            <person name="Nordberg H.P."/>
            <person name="Cantor M.N."/>
            <person name="Hua S.X."/>
        </authorList>
    </citation>
    <scope>NUCLEOTIDE SEQUENCE [LARGE SCALE GENOMIC DNA]</scope>
    <source>
        <strain evidence="7 8">F 1598</strain>
    </source>
</reference>
<dbReference type="STRING" id="765440.A0A0C3GJY7"/>
<evidence type="ECO:0000256" key="4">
    <source>
        <dbReference type="ARBA" id="ARBA00023136"/>
    </source>
</evidence>
<accession>A0A0C3GJY7</accession>
<dbReference type="InterPro" id="IPR050840">
    <property type="entry name" value="Adaptor_Complx_Large_Subunit"/>
</dbReference>
<dbReference type="InParanoid" id="A0A0C3GJY7"/>
<feature type="compositionally biased region" description="Low complexity" evidence="5">
    <location>
        <begin position="659"/>
        <end position="672"/>
    </location>
</feature>
<evidence type="ECO:0000256" key="5">
    <source>
        <dbReference type="SAM" id="MobiDB-lite"/>
    </source>
</evidence>
<evidence type="ECO:0000256" key="3">
    <source>
        <dbReference type="ARBA" id="ARBA00022927"/>
    </source>
</evidence>
<organism evidence="7 8">
    <name type="scientific">Piloderma croceum (strain F 1598)</name>
    <dbReference type="NCBI Taxonomy" id="765440"/>
    <lineage>
        <taxon>Eukaryota</taxon>
        <taxon>Fungi</taxon>
        <taxon>Dikarya</taxon>
        <taxon>Basidiomycota</taxon>
        <taxon>Agaricomycotina</taxon>
        <taxon>Agaricomycetes</taxon>
        <taxon>Agaricomycetidae</taxon>
        <taxon>Atheliales</taxon>
        <taxon>Atheliaceae</taxon>
        <taxon>Piloderma</taxon>
    </lineage>
</organism>
<protein>
    <recommendedName>
        <fullName evidence="6">Clathrin/coatomer adaptor adaptin-like N-terminal domain-containing protein</fullName>
    </recommendedName>
</protein>
<dbReference type="GO" id="GO:0030117">
    <property type="term" value="C:membrane coat"/>
    <property type="evidence" value="ECO:0007669"/>
    <property type="project" value="InterPro"/>
</dbReference>
<evidence type="ECO:0000259" key="6">
    <source>
        <dbReference type="Pfam" id="PF01602"/>
    </source>
</evidence>
<keyword evidence="2" id="KW-0813">Transport</keyword>
<dbReference type="InterPro" id="IPR016024">
    <property type="entry name" value="ARM-type_fold"/>
</dbReference>
<dbReference type="Gene3D" id="1.25.10.10">
    <property type="entry name" value="Leucine-rich Repeat Variant"/>
    <property type="match status" value="1"/>
</dbReference>
<dbReference type="GO" id="GO:0006886">
    <property type="term" value="P:intracellular protein transport"/>
    <property type="evidence" value="ECO:0007669"/>
    <property type="project" value="InterPro"/>
</dbReference>
<dbReference type="PANTHER" id="PTHR22780">
    <property type="entry name" value="ADAPTIN, ALPHA/GAMMA/EPSILON"/>
    <property type="match status" value="1"/>
</dbReference>
<reference evidence="8" key="2">
    <citation type="submission" date="2015-01" db="EMBL/GenBank/DDBJ databases">
        <title>Evolutionary Origins and Diversification of the Mycorrhizal Mutualists.</title>
        <authorList>
            <consortium name="DOE Joint Genome Institute"/>
            <consortium name="Mycorrhizal Genomics Consortium"/>
            <person name="Kohler A."/>
            <person name="Kuo A."/>
            <person name="Nagy L.G."/>
            <person name="Floudas D."/>
            <person name="Copeland A."/>
            <person name="Barry K.W."/>
            <person name="Cichocki N."/>
            <person name="Veneault-Fourrey C."/>
            <person name="LaButti K."/>
            <person name="Lindquist E.A."/>
            <person name="Lipzen A."/>
            <person name="Lundell T."/>
            <person name="Morin E."/>
            <person name="Murat C."/>
            <person name="Riley R."/>
            <person name="Ohm R."/>
            <person name="Sun H."/>
            <person name="Tunlid A."/>
            <person name="Henrissat B."/>
            <person name="Grigoriev I.V."/>
            <person name="Hibbett D.S."/>
            <person name="Martin F."/>
        </authorList>
    </citation>
    <scope>NUCLEOTIDE SEQUENCE [LARGE SCALE GENOMIC DNA]</scope>
    <source>
        <strain evidence="8">F 1598</strain>
    </source>
</reference>
<proteinExistence type="predicted"/>
<keyword evidence="4" id="KW-0472">Membrane</keyword>
<gene>
    <name evidence="7" type="ORF">PILCRDRAFT_108</name>
</gene>
<name>A0A0C3GJY7_PILCF</name>
<keyword evidence="8" id="KW-1185">Reference proteome</keyword>
<keyword evidence="3" id="KW-0653">Protein transport</keyword>
<feature type="domain" description="Clathrin/coatomer adaptor adaptin-like N-terminal" evidence="6">
    <location>
        <begin position="79"/>
        <end position="383"/>
    </location>
</feature>
<evidence type="ECO:0000313" key="7">
    <source>
        <dbReference type="EMBL" id="KIM91944.1"/>
    </source>
</evidence>
<dbReference type="GO" id="GO:0012505">
    <property type="term" value="C:endomembrane system"/>
    <property type="evidence" value="ECO:0007669"/>
    <property type="project" value="UniProtKB-SubCell"/>
</dbReference>
<dbReference type="Pfam" id="PF01602">
    <property type="entry name" value="Adaptin_N"/>
    <property type="match status" value="1"/>
</dbReference>
<feature type="compositionally biased region" description="Low complexity" evidence="5">
    <location>
        <begin position="628"/>
        <end position="640"/>
    </location>
</feature>
<dbReference type="EMBL" id="KN832970">
    <property type="protein sequence ID" value="KIM91944.1"/>
    <property type="molecule type" value="Genomic_DNA"/>
</dbReference>